<reference evidence="1" key="1">
    <citation type="submission" date="2022-08" db="UniProtKB">
        <authorList>
            <consortium name="EnsemblMetazoa"/>
        </authorList>
    </citation>
    <scope>IDENTIFICATION</scope>
    <source>
        <strain evidence="1">Israel</strain>
    </source>
</reference>
<dbReference type="EMBL" id="AJVK01026806">
    <property type="status" value="NOT_ANNOTATED_CDS"/>
    <property type="molecule type" value="Genomic_DNA"/>
</dbReference>
<dbReference type="AlphaFoldDB" id="A0A1B0D7B9"/>
<dbReference type="VEuPathDB" id="VectorBase:PPAPM1_005894"/>
<organism evidence="1 2">
    <name type="scientific">Phlebotomus papatasi</name>
    <name type="common">Sandfly</name>
    <dbReference type="NCBI Taxonomy" id="29031"/>
    <lineage>
        <taxon>Eukaryota</taxon>
        <taxon>Metazoa</taxon>
        <taxon>Ecdysozoa</taxon>
        <taxon>Arthropoda</taxon>
        <taxon>Hexapoda</taxon>
        <taxon>Insecta</taxon>
        <taxon>Pterygota</taxon>
        <taxon>Neoptera</taxon>
        <taxon>Endopterygota</taxon>
        <taxon>Diptera</taxon>
        <taxon>Nematocera</taxon>
        <taxon>Psychodoidea</taxon>
        <taxon>Psychodidae</taxon>
        <taxon>Phlebotomus</taxon>
        <taxon>Phlebotomus</taxon>
    </lineage>
</organism>
<protein>
    <submittedName>
        <fullName evidence="1">Uncharacterized protein</fullName>
    </submittedName>
</protein>
<accession>A0A1B0D7B9</accession>
<proteinExistence type="predicted"/>
<evidence type="ECO:0000313" key="1">
    <source>
        <dbReference type="EnsemblMetazoa" id="PPAI003442-PA"/>
    </source>
</evidence>
<name>A0A1B0D7B9_PHLPP</name>
<keyword evidence="2" id="KW-1185">Reference proteome</keyword>
<dbReference type="EnsemblMetazoa" id="PPAI003442-RA">
    <property type="protein sequence ID" value="PPAI003442-PA"/>
    <property type="gene ID" value="PPAI003442"/>
</dbReference>
<dbReference type="Proteomes" id="UP000092462">
    <property type="component" value="Unassembled WGS sequence"/>
</dbReference>
<dbReference type="VEuPathDB" id="VectorBase:PPAI003442"/>
<sequence length="102" mass="11880">MSQASNAPVPAEYYDEDYDELFDCVSNNESDYEDTLESSVMKTRRNLKITIVPDKTHTAGLDGKPFDATLPPEVQAWFDQFKQIWNQCKLLFFGLYCWNDRL</sequence>
<evidence type="ECO:0000313" key="2">
    <source>
        <dbReference type="Proteomes" id="UP000092462"/>
    </source>
</evidence>